<evidence type="ECO:0000256" key="5">
    <source>
        <dbReference type="ARBA" id="ARBA00022448"/>
    </source>
</evidence>
<dbReference type="CDD" id="cd02776">
    <property type="entry name" value="MopB_CT_Nitrate-R-NarG-like"/>
    <property type="match status" value="1"/>
</dbReference>
<evidence type="ECO:0000256" key="9">
    <source>
        <dbReference type="ARBA" id="ARBA00022982"/>
    </source>
</evidence>
<dbReference type="SMART" id="SM00926">
    <property type="entry name" value="Molybdop_Fe4S4"/>
    <property type="match status" value="1"/>
</dbReference>
<dbReference type="NCBIfam" id="TIGR01580">
    <property type="entry name" value="narG"/>
    <property type="match status" value="1"/>
</dbReference>
<comment type="similarity">
    <text evidence="4">Belongs to the prokaryotic molybdopterin-containing oxidoreductase family.</text>
</comment>
<evidence type="ECO:0000256" key="1">
    <source>
        <dbReference type="ARBA" id="ARBA00001942"/>
    </source>
</evidence>
<comment type="cofactor">
    <cofactor evidence="2">
        <name>[4Fe-4S] cluster</name>
        <dbReference type="ChEBI" id="CHEBI:49883"/>
    </cofactor>
</comment>
<evidence type="ECO:0000256" key="2">
    <source>
        <dbReference type="ARBA" id="ARBA00001966"/>
    </source>
</evidence>
<dbReference type="Pfam" id="PF00384">
    <property type="entry name" value="Molybdopterin"/>
    <property type="match status" value="1"/>
</dbReference>
<gene>
    <name evidence="16" type="ORF">HLB44_28865</name>
</gene>
<evidence type="ECO:0000313" key="16">
    <source>
        <dbReference type="EMBL" id="NRF71023.1"/>
    </source>
</evidence>
<dbReference type="Pfam" id="PF14710">
    <property type="entry name" value="Nitr_red_alph_N"/>
    <property type="match status" value="1"/>
</dbReference>
<keyword evidence="17" id="KW-1185">Reference proteome</keyword>
<evidence type="ECO:0000256" key="4">
    <source>
        <dbReference type="ARBA" id="ARBA00010312"/>
    </source>
</evidence>
<evidence type="ECO:0000256" key="12">
    <source>
        <dbReference type="ARBA" id="ARBA00023014"/>
    </source>
</evidence>
<dbReference type="PANTHER" id="PTHR43105">
    <property type="entry name" value="RESPIRATORY NITRATE REDUCTASE"/>
    <property type="match status" value="1"/>
</dbReference>
<dbReference type="Gene3D" id="3.40.50.12440">
    <property type="match status" value="1"/>
</dbReference>
<name>A0ABX2EQZ5_9BURK</name>
<keyword evidence="8" id="KW-0479">Metal-binding</keyword>
<dbReference type="EC" id="1.7.99.4" evidence="16"/>
<evidence type="ECO:0000256" key="10">
    <source>
        <dbReference type="ARBA" id="ARBA00023002"/>
    </source>
</evidence>
<dbReference type="Pfam" id="PF01568">
    <property type="entry name" value="Molydop_binding"/>
    <property type="match status" value="1"/>
</dbReference>
<organism evidence="16 17">
    <name type="scientific">Pseudaquabacterium terrae</name>
    <dbReference type="NCBI Taxonomy" id="2732868"/>
    <lineage>
        <taxon>Bacteria</taxon>
        <taxon>Pseudomonadati</taxon>
        <taxon>Pseudomonadota</taxon>
        <taxon>Betaproteobacteria</taxon>
        <taxon>Burkholderiales</taxon>
        <taxon>Sphaerotilaceae</taxon>
        <taxon>Pseudaquabacterium</taxon>
    </lineage>
</organism>
<dbReference type="SUPFAM" id="SSF53706">
    <property type="entry name" value="Formate dehydrogenase/DMSO reductase, domains 1-3"/>
    <property type="match status" value="1"/>
</dbReference>
<keyword evidence="5" id="KW-0813">Transport</keyword>
<evidence type="ECO:0000256" key="8">
    <source>
        <dbReference type="ARBA" id="ARBA00022723"/>
    </source>
</evidence>
<dbReference type="CDD" id="cd02750">
    <property type="entry name" value="MopB_Nitrate-R-NarG-like"/>
    <property type="match status" value="1"/>
</dbReference>
<comment type="subcellular location">
    <subcellularLocation>
        <location evidence="3">Cell envelope</location>
    </subcellularLocation>
</comment>
<comment type="cofactor">
    <cofactor evidence="1">
        <name>Mo-bis(molybdopterin guanine dinucleotide)</name>
        <dbReference type="ChEBI" id="CHEBI:60539"/>
    </cofactor>
</comment>
<evidence type="ECO:0000256" key="11">
    <source>
        <dbReference type="ARBA" id="ARBA00023004"/>
    </source>
</evidence>
<feature type="domain" description="4Fe-4S Mo/W bis-MGD-type" evidence="15">
    <location>
        <begin position="43"/>
        <end position="107"/>
    </location>
</feature>
<proteinExistence type="inferred from homology"/>
<evidence type="ECO:0000256" key="13">
    <source>
        <dbReference type="ARBA" id="ARBA00023063"/>
    </source>
</evidence>
<dbReference type="InterPro" id="IPR050123">
    <property type="entry name" value="Prok_molybdopt-oxidoreductase"/>
</dbReference>
<dbReference type="InterPro" id="IPR006963">
    <property type="entry name" value="Mopterin_OxRdtase_4Fe-4S_dom"/>
</dbReference>
<dbReference type="PANTHER" id="PTHR43105:SF2">
    <property type="entry name" value="RESPIRATORY NITRATE REDUCTASE 2 ALPHA CHAIN"/>
    <property type="match status" value="1"/>
</dbReference>
<protein>
    <submittedName>
        <fullName evidence="16">Nitrate reductase subunit alpha</fullName>
        <ecNumber evidence="16">1.7.99.4</ecNumber>
    </submittedName>
</protein>
<dbReference type="EMBL" id="JABRWJ010000010">
    <property type="protein sequence ID" value="NRF71023.1"/>
    <property type="molecule type" value="Genomic_DNA"/>
</dbReference>
<dbReference type="InterPro" id="IPR006656">
    <property type="entry name" value="Mopterin_OxRdtase"/>
</dbReference>
<keyword evidence="10 16" id="KW-0560">Oxidoreductase</keyword>
<keyword evidence="9" id="KW-0249">Electron transport</keyword>
<dbReference type="PROSITE" id="PS00490">
    <property type="entry name" value="MOLYBDOPTERIN_PROK_2"/>
    <property type="match status" value="1"/>
</dbReference>
<dbReference type="SUPFAM" id="SSF50692">
    <property type="entry name" value="ADC-like"/>
    <property type="match status" value="1"/>
</dbReference>
<reference evidence="16 17" key="1">
    <citation type="submission" date="2020-05" db="EMBL/GenBank/DDBJ databases">
        <title>Aquincola sp. isolate from soil.</title>
        <authorList>
            <person name="Han J."/>
            <person name="Kim D.-U."/>
        </authorList>
    </citation>
    <scope>NUCLEOTIDE SEQUENCE [LARGE SCALE GENOMIC DNA]</scope>
    <source>
        <strain evidence="16 17">S2</strain>
    </source>
</reference>
<keyword evidence="6" id="KW-0004">4Fe-4S</keyword>
<evidence type="ECO:0000256" key="3">
    <source>
        <dbReference type="ARBA" id="ARBA00004196"/>
    </source>
</evidence>
<dbReference type="InterPro" id="IPR006468">
    <property type="entry name" value="NarG"/>
</dbReference>
<comment type="caution">
    <text evidence="16">The sequence shown here is derived from an EMBL/GenBank/DDBJ whole genome shotgun (WGS) entry which is preliminary data.</text>
</comment>
<dbReference type="InterPro" id="IPR028189">
    <property type="entry name" value="Nitr_red_alph_N"/>
</dbReference>
<dbReference type="InterPro" id="IPR009010">
    <property type="entry name" value="Asp_de-COase-like_dom_sf"/>
</dbReference>
<keyword evidence="13" id="KW-0534">Nitrate assimilation</keyword>
<evidence type="ECO:0000256" key="14">
    <source>
        <dbReference type="SAM" id="MobiDB-lite"/>
    </source>
</evidence>
<accession>A0ABX2EQZ5</accession>
<dbReference type="Proteomes" id="UP000737171">
    <property type="component" value="Unassembled WGS sequence"/>
</dbReference>
<dbReference type="PROSITE" id="PS00932">
    <property type="entry name" value="MOLYBDOPTERIN_PROK_3"/>
    <property type="match status" value="1"/>
</dbReference>
<keyword evidence="7" id="KW-0500">Molybdenum</keyword>
<dbReference type="Gene3D" id="4.10.1200.10">
    <property type="entry name" value="nitrate reductase tail"/>
    <property type="match status" value="1"/>
</dbReference>
<dbReference type="InterPro" id="IPR006655">
    <property type="entry name" value="Mopterin_OxRdtase_prok_CS"/>
</dbReference>
<dbReference type="RefSeq" id="WP_173131347.1">
    <property type="nucleotide sequence ID" value="NZ_JABRWJ010000010.1"/>
</dbReference>
<dbReference type="InterPro" id="IPR044906">
    <property type="entry name" value="Nitr_red_alph_N_sf"/>
</dbReference>
<keyword evidence="11" id="KW-0408">Iron</keyword>
<sequence>MSHFLDRLTHFSQPREDFSDGHGVVTGEDRTWEDAYRSRWQHDKIVRSTHGTNCTGSCSWKVYVKGGIVTWETQQTDYPRTRPDLPNHEPRGCARGASYSWYLYSANRVKYPMVRGRLLKHWRAALAVARSPVDAWASIVENQGARDEWTRQRGLGGFVRSTWDEVNQIIASANIYTAKKHGPDRIIGFSPIPAMSMVSYAAGSRYLSLIGGVCMSFYDWYCDLPSSSPQTWGEQTDVPESADWYNSTFIIAWGSNVPQTRTPDAHFFTEVRYKGAKTVAVTPDYAEVSKLADLWMHPKQGTDAALAMAMGHVILKEFYFDKRSTYFDDYARRLTDLPMLVLLEEKTLADGRKVLASKRYLRASDFHGRLGQDNNPEWKTVAIDQDGKVVLPNGSIGFRWGAKDRDDAGKWNLENKEARNARDVTLRLSATEGAEHELADTAFPYFAGIETPHFTANAQGGDVLVRKVPVQRINLCKEPGEDHPVIVATVFDLMAAHYGIDRGFGDGAKSYDENVPYTPAWAEHITGVPRQQVLTVARQFADNADKTHGKSMVIIGAAMNHWYHCDMNYRGIINMLMLCGCIGQSGGGWAHYVGQEKLRPQTGWTALAFALDWVRPPRQQNSTSFFYSHTDQWRYERLGVDEVLSPLADKSEFGGSLIDYNVRAERMGWLPSYPQFKTNSLDVVKAAASHGKDTVRHVVDSLKDGSLQLSCEDPDHPDNWPRNMFVWRSNILGSSGKGHEYFLKHLLGTSHGVQGKDLGPGDAKPQEVRWHDQAPEGKLDLLVTLDFRMSTTCLYSDIVLPTATWYEKNDLNTSDMHPFIHPLSCAVDPAWQARSDWEIYKGFAKAFSELCVGHLGVEKEVVMTPLMHDTPAELAQALDVHDWKRGEVDLIPGKTGPQFTVVERDYPATYARFTALGPLLEKIGNGGKGIGWNTVDEVRQLAELNGKVHEAGPTKGMPKIDTDIDATEVILMLAPETNGHVAVKAWEALSKITGREHAHLALHREDEKIRFRDVQAQPRKIISSPTWSGLESEKVSYNAGYTNVHELIPWRTLTGRQQFYQDHKWMRAFGEEFTSYRPPVDMKAILGAKDIKSNGHKEIALNFITPHQKWGIHSTYSDNLMMLTLNRGGPVVWLSEDDAKEAGIVDNDWIELFNANGAIAARAVVSQRVNKGMTLMYHAQEKIINTPGSEITGQRGGIHNSVTRIVTKPTHMIGGYAQLSYGFNYYGTIGTNRDEFVVVRKMRKIDWLDGESSPPPGRPKADAPPRGADAAGVLGANHPGEQA</sequence>
<dbReference type="PROSITE" id="PS51669">
    <property type="entry name" value="4FE4S_MOW_BIS_MGD"/>
    <property type="match status" value="1"/>
</dbReference>
<keyword evidence="12" id="KW-0411">Iron-sulfur</keyword>
<evidence type="ECO:0000259" key="15">
    <source>
        <dbReference type="PROSITE" id="PS51669"/>
    </source>
</evidence>
<evidence type="ECO:0000256" key="7">
    <source>
        <dbReference type="ARBA" id="ARBA00022505"/>
    </source>
</evidence>
<feature type="region of interest" description="Disordered" evidence="14">
    <location>
        <begin position="1247"/>
        <end position="1283"/>
    </location>
</feature>
<dbReference type="InterPro" id="IPR037943">
    <property type="entry name" value="MopB_CT_Nitrate-R-NarG-like"/>
</dbReference>
<evidence type="ECO:0000313" key="17">
    <source>
        <dbReference type="Proteomes" id="UP000737171"/>
    </source>
</evidence>
<evidence type="ECO:0000256" key="6">
    <source>
        <dbReference type="ARBA" id="ARBA00022485"/>
    </source>
</evidence>
<dbReference type="InterPro" id="IPR006657">
    <property type="entry name" value="MoPterin_dinucl-bd_dom"/>
</dbReference>
<dbReference type="GO" id="GO:0016491">
    <property type="term" value="F:oxidoreductase activity"/>
    <property type="evidence" value="ECO:0007669"/>
    <property type="project" value="UniProtKB-KW"/>
</dbReference>